<evidence type="ECO:0000313" key="3">
    <source>
        <dbReference type="Proteomes" id="UP000824063"/>
    </source>
</evidence>
<keyword evidence="1" id="KW-0472">Membrane</keyword>
<feature type="transmembrane region" description="Helical" evidence="1">
    <location>
        <begin position="30"/>
        <end position="47"/>
    </location>
</feature>
<reference evidence="2" key="2">
    <citation type="submission" date="2021-04" db="EMBL/GenBank/DDBJ databases">
        <authorList>
            <person name="Gilroy R."/>
        </authorList>
    </citation>
    <scope>NUCLEOTIDE SEQUENCE</scope>
    <source>
        <strain evidence="2">CHK172-16539</strain>
    </source>
</reference>
<feature type="transmembrane region" description="Helical" evidence="1">
    <location>
        <begin position="59"/>
        <end position="76"/>
    </location>
</feature>
<dbReference type="EMBL" id="DXBN01000126">
    <property type="protein sequence ID" value="HIZ53403.1"/>
    <property type="molecule type" value="Genomic_DNA"/>
</dbReference>
<keyword evidence="1" id="KW-0812">Transmembrane</keyword>
<reference evidence="2" key="1">
    <citation type="journal article" date="2021" name="PeerJ">
        <title>Extensive microbial diversity within the chicken gut microbiome revealed by metagenomics and culture.</title>
        <authorList>
            <person name="Gilroy R."/>
            <person name="Ravi A."/>
            <person name="Getino M."/>
            <person name="Pursley I."/>
            <person name="Horton D.L."/>
            <person name="Alikhan N.F."/>
            <person name="Baker D."/>
            <person name="Gharbi K."/>
            <person name="Hall N."/>
            <person name="Watson M."/>
            <person name="Adriaenssens E.M."/>
            <person name="Foster-Nyarko E."/>
            <person name="Jarju S."/>
            <person name="Secka A."/>
            <person name="Antonio M."/>
            <person name="Oren A."/>
            <person name="Chaudhuri R.R."/>
            <person name="La Ragione R."/>
            <person name="Hildebrand F."/>
            <person name="Pallen M.J."/>
        </authorList>
    </citation>
    <scope>NUCLEOTIDE SEQUENCE</scope>
    <source>
        <strain evidence="2">CHK172-16539</strain>
    </source>
</reference>
<comment type="caution">
    <text evidence="2">The sequence shown here is derived from an EMBL/GenBank/DDBJ whole genome shotgun (WGS) entry which is preliminary data.</text>
</comment>
<feature type="transmembrane region" description="Helical" evidence="1">
    <location>
        <begin position="83"/>
        <end position="102"/>
    </location>
</feature>
<organism evidence="2 3">
    <name type="scientific">Candidatus Enterococcus avicola</name>
    <dbReference type="NCBI Taxonomy" id="2838561"/>
    <lineage>
        <taxon>Bacteria</taxon>
        <taxon>Bacillati</taxon>
        <taxon>Bacillota</taxon>
        <taxon>Bacilli</taxon>
        <taxon>Lactobacillales</taxon>
        <taxon>Enterococcaceae</taxon>
        <taxon>Enterococcus</taxon>
    </lineage>
</organism>
<sequence>MGVLMLLFIGLFILVIIGQFLLYRNSEGTIGFIWNTILGLLLSYLIYTSLPSNEMIEKILSLSWGILAVVALIIGNRFPKKELFSKILFSLAVIGGCIHLYFL</sequence>
<feature type="transmembrane region" description="Helical" evidence="1">
    <location>
        <begin position="6"/>
        <end position="23"/>
    </location>
</feature>
<proteinExistence type="predicted"/>
<name>A0A9D2F7E4_9ENTE</name>
<gene>
    <name evidence="2" type="ORF">IAA20_05635</name>
</gene>
<evidence type="ECO:0000256" key="1">
    <source>
        <dbReference type="SAM" id="Phobius"/>
    </source>
</evidence>
<dbReference type="Proteomes" id="UP000824063">
    <property type="component" value="Unassembled WGS sequence"/>
</dbReference>
<dbReference type="AlphaFoldDB" id="A0A9D2F7E4"/>
<protein>
    <submittedName>
        <fullName evidence="2">Uncharacterized protein</fullName>
    </submittedName>
</protein>
<evidence type="ECO:0000313" key="2">
    <source>
        <dbReference type="EMBL" id="HIZ53403.1"/>
    </source>
</evidence>
<keyword evidence="1" id="KW-1133">Transmembrane helix</keyword>
<accession>A0A9D2F7E4</accession>